<dbReference type="EMBL" id="JAIWYP010000014">
    <property type="protein sequence ID" value="KAH3714035.1"/>
    <property type="molecule type" value="Genomic_DNA"/>
</dbReference>
<reference evidence="1" key="2">
    <citation type="submission" date="2020-11" db="EMBL/GenBank/DDBJ databases">
        <authorList>
            <person name="McCartney M.A."/>
            <person name="Auch B."/>
            <person name="Kono T."/>
            <person name="Mallez S."/>
            <person name="Becker A."/>
            <person name="Gohl D.M."/>
            <person name="Silverstein K.A.T."/>
            <person name="Koren S."/>
            <person name="Bechman K.B."/>
            <person name="Herman A."/>
            <person name="Abrahante J.E."/>
            <person name="Garbe J."/>
        </authorList>
    </citation>
    <scope>NUCLEOTIDE SEQUENCE</scope>
    <source>
        <strain evidence="1">Duluth1</strain>
        <tissue evidence="1">Whole animal</tissue>
    </source>
</reference>
<sequence>MCEFLMHNPHNPLQSTNLLLHRLHAGDKVLVKTTYVGYAEYGFYWSAFSAFLLYAHGKTAIVG</sequence>
<evidence type="ECO:0000313" key="2">
    <source>
        <dbReference type="Proteomes" id="UP000828390"/>
    </source>
</evidence>
<keyword evidence="2" id="KW-1185">Reference proteome</keyword>
<organism evidence="1 2">
    <name type="scientific">Dreissena polymorpha</name>
    <name type="common">Zebra mussel</name>
    <name type="synonym">Mytilus polymorpha</name>
    <dbReference type="NCBI Taxonomy" id="45954"/>
    <lineage>
        <taxon>Eukaryota</taxon>
        <taxon>Metazoa</taxon>
        <taxon>Spiralia</taxon>
        <taxon>Lophotrochozoa</taxon>
        <taxon>Mollusca</taxon>
        <taxon>Bivalvia</taxon>
        <taxon>Autobranchia</taxon>
        <taxon>Heteroconchia</taxon>
        <taxon>Euheterodonta</taxon>
        <taxon>Imparidentia</taxon>
        <taxon>Neoheterodontei</taxon>
        <taxon>Myida</taxon>
        <taxon>Dreissenoidea</taxon>
        <taxon>Dreissenidae</taxon>
        <taxon>Dreissena</taxon>
    </lineage>
</organism>
<dbReference type="AlphaFoldDB" id="A0A9D4BZR0"/>
<proteinExistence type="predicted"/>
<name>A0A9D4BZR0_DREPO</name>
<reference evidence="1" key="1">
    <citation type="journal article" date="2019" name="bioRxiv">
        <title>The Genome of the Zebra Mussel, Dreissena polymorpha: A Resource for Invasive Species Research.</title>
        <authorList>
            <person name="McCartney M.A."/>
            <person name="Auch B."/>
            <person name="Kono T."/>
            <person name="Mallez S."/>
            <person name="Zhang Y."/>
            <person name="Obille A."/>
            <person name="Becker A."/>
            <person name="Abrahante J.E."/>
            <person name="Garbe J."/>
            <person name="Badalamenti J.P."/>
            <person name="Herman A."/>
            <person name="Mangelson H."/>
            <person name="Liachko I."/>
            <person name="Sullivan S."/>
            <person name="Sone E.D."/>
            <person name="Koren S."/>
            <person name="Silverstein K.A.T."/>
            <person name="Beckman K.B."/>
            <person name="Gohl D.M."/>
        </authorList>
    </citation>
    <scope>NUCLEOTIDE SEQUENCE</scope>
    <source>
        <strain evidence="1">Duluth1</strain>
        <tissue evidence="1">Whole animal</tissue>
    </source>
</reference>
<comment type="caution">
    <text evidence="1">The sequence shown here is derived from an EMBL/GenBank/DDBJ whole genome shotgun (WGS) entry which is preliminary data.</text>
</comment>
<evidence type="ECO:0000313" key="1">
    <source>
        <dbReference type="EMBL" id="KAH3714035.1"/>
    </source>
</evidence>
<gene>
    <name evidence="1" type="ORF">DPMN_073838</name>
</gene>
<accession>A0A9D4BZR0</accession>
<dbReference type="Proteomes" id="UP000828390">
    <property type="component" value="Unassembled WGS sequence"/>
</dbReference>
<protein>
    <submittedName>
        <fullName evidence="1">Uncharacterized protein</fullName>
    </submittedName>
</protein>